<dbReference type="Proteomes" id="UP000093807">
    <property type="component" value="Unassembled WGS sequence"/>
</dbReference>
<dbReference type="PATRIC" id="fig|29536.5.peg.806"/>
<dbReference type="OrthoDB" id="1524955at2"/>
<proteinExistence type="predicted"/>
<name>A0A199XUL6_9FLAO</name>
<evidence type="ECO:0000256" key="2">
    <source>
        <dbReference type="ARBA" id="ARBA00014024"/>
    </source>
</evidence>
<gene>
    <name evidence="4" type="ORF">FLB_07790</name>
</gene>
<keyword evidence="3" id="KW-0732">Signal</keyword>
<evidence type="ECO:0000313" key="4">
    <source>
        <dbReference type="EMBL" id="OAZ04931.1"/>
    </source>
</evidence>
<evidence type="ECO:0000256" key="3">
    <source>
        <dbReference type="ARBA" id="ARBA00022729"/>
    </source>
</evidence>
<evidence type="ECO:0000256" key="1">
    <source>
        <dbReference type="ARBA" id="ARBA00003989"/>
    </source>
</evidence>
<keyword evidence="5" id="KW-1185">Reference proteome</keyword>
<accession>A0A199XUL6</accession>
<dbReference type="InterPro" id="IPR018900">
    <property type="entry name" value="Curli_CsgE"/>
</dbReference>
<sequence length="99" mass="11717">MKGIILDDTKTKIGKDFYDKYYYKYNDIGINANKIVTIGEEFSFGRNTKIIITVNNEVIYEFLSRPEDDFIEAVAQESIEATYYYLKELESQSKYFTQY</sequence>
<dbReference type="AlphaFoldDB" id="A0A199XUL6"/>
<dbReference type="EMBL" id="JMTM01000017">
    <property type="protein sequence ID" value="OAZ04931.1"/>
    <property type="molecule type" value="Genomic_DNA"/>
</dbReference>
<evidence type="ECO:0000313" key="5">
    <source>
        <dbReference type="Proteomes" id="UP000093807"/>
    </source>
</evidence>
<dbReference type="RefSeq" id="WP_064714638.1">
    <property type="nucleotide sequence ID" value="NZ_JMTM01000017.1"/>
</dbReference>
<dbReference type="Pfam" id="PF10627">
    <property type="entry name" value="CsgE"/>
    <property type="match status" value="1"/>
</dbReference>
<comment type="function">
    <text evidence="1">May be involved in the biogenesis of curli organelles.</text>
</comment>
<protein>
    <recommendedName>
        <fullName evidence="2">Curli production assembly/transport component CsgE</fullName>
    </recommendedName>
</protein>
<organism evidence="4 5">
    <name type="scientific">Flavobacterium succinicans</name>
    <dbReference type="NCBI Taxonomy" id="29536"/>
    <lineage>
        <taxon>Bacteria</taxon>
        <taxon>Pseudomonadati</taxon>
        <taxon>Bacteroidota</taxon>
        <taxon>Flavobacteriia</taxon>
        <taxon>Flavobacteriales</taxon>
        <taxon>Flavobacteriaceae</taxon>
        <taxon>Flavobacterium</taxon>
    </lineage>
</organism>
<reference evidence="4 5" key="1">
    <citation type="submission" date="2016-06" db="EMBL/GenBank/DDBJ databases">
        <title>Draft genome sequence of Flavobacterium succinicans strain DD5b.</title>
        <authorList>
            <person name="Poehlein A."/>
            <person name="Daniel R."/>
            <person name="Simeonova D.D."/>
        </authorList>
    </citation>
    <scope>NUCLEOTIDE SEQUENCE [LARGE SCALE GENOMIC DNA]</scope>
    <source>
        <strain evidence="4 5">DD5b</strain>
    </source>
</reference>
<comment type="caution">
    <text evidence="4">The sequence shown here is derived from an EMBL/GenBank/DDBJ whole genome shotgun (WGS) entry which is preliminary data.</text>
</comment>